<gene>
    <name evidence="2" type="ORF">CAL28_12500</name>
</gene>
<sequence>MPATLTATAGAATEPPRPTDDPATAPPPSDHCLEPALTARPGRDSLLGARIAGARAILQDEAGDDDDVLLVAANDVHQKAVANPGNADAQAASLLLWRAEADAWAAANGAPSSLDEETRLQAYLDMWSMALDPPEPPVFHTRRDVARTYVLERARTGQSIAIATQPAPGPVPLDRLIDRFLETPEVRTRYYRQFADYVDTHLDHFSKLGAIGDALAAGIPSLRLEERPARMWHIASLTAYPAGAHLLPSGWVLTALGRSLGESYIAEMPDGEFLHIDAAGRMAKLPPDMVDRAGRLNATALLQSLGLRSPQPAGHGESSGKEYTVSYRPCDPILLRGHIVAQRRKAVLAAIEQWKADNYLPSRTESVLRVLIPFYGLHHNLKWDPGYRLQAGDVAWDAAALAITVAGIALTAGGGSAGVVAAQASMRTVASQGVKAMIKVGMQSIMRQFHVRVLMLGGARELADFVLPVFSAARLLKSAARVTPLAAQALKTATQNAGIALRAADARLLMNGIYEVLARTAPARRNFTANTIRHTLEAASRRPVPMRIYRSESGGLRRGTPQSAIGPDASIDDILVAIIRQTACGGSETGPVMCLTVNRVVPAQSARDRPDPCIYTIDTSTAPGQFRNIEDILLNEGPRLVQAGKIHGAMLEHAVMRTLERQEERIFYIGTRIPDAMVVGREHMAPDETRDTATGG</sequence>
<dbReference type="OrthoDB" id="8627807at2"/>
<name>A0A261UE99_9BORD</name>
<dbReference type="RefSeq" id="WP_094841673.1">
    <property type="nucleotide sequence ID" value="NZ_NEVS01000004.1"/>
</dbReference>
<comment type="caution">
    <text evidence="2">The sequence shown here is derived from an EMBL/GenBank/DDBJ whole genome shotgun (WGS) entry which is preliminary data.</text>
</comment>
<reference evidence="3" key="1">
    <citation type="submission" date="2017-05" db="EMBL/GenBank/DDBJ databases">
        <title>Complete and WGS of Bordetella genogroups.</title>
        <authorList>
            <person name="Spilker T."/>
            <person name="Lipuma J."/>
        </authorList>
    </citation>
    <scope>NUCLEOTIDE SEQUENCE [LARGE SCALE GENOMIC DNA]</scope>
    <source>
        <strain evidence="3">AU8856</strain>
    </source>
</reference>
<accession>A0A261UE99</accession>
<organism evidence="2 3">
    <name type="scientific">Bordetella genomosp. 11</name>
    <dbReference type="NCBI Taxonomy" id="1416808"/>
    <lineage>
        <taxon>Bacteria</taxon>
        <taxon>Pseudomonadati</taxon>
        <taxon>Pseudomonadota</taxon>
        <taxon>Betaproteobacteria</taxon>
        <taxon>Burkholderiales</taxon>
        <taxon>Alcaligenaceae</taxon>
        <taxon>Bordetella</taxon>
    </lineage>
</organism>
<evidence type="ECO:0000256" key="1">
    <source>
        <dbReference type="SAM" id="MobiDB-lite"/>
    </source>
</evidence>
<dbReference type="EMBL" id="NEVS01000004">
    <property type="protein sequence ID" value="OZI60256.1"/>
    <property type="molecule type" value="Genomic_DNA"/>
</dbReference>
<feature type="region of interest" description="Disordered" evidence="1">
    <location>
        <begin position="1"/>
        <end position="30"/>
    </location>
</feature>
<dbReference type="Proteomes" id="UP000215767">
    <property type="component" value="Unassembled WGS sequence"/>
</dbReference>
<proteinExistence type="predicted"/>
<keyword evidence="3" id="KW-1185">Reference proteome</keyword>
<evidence type="ECO:0000313" key="3">
    <source>
        <dbReference type="Proteomes" id="UP000215767"/>
    </source>
</evidence>
<dbReference type="AlphaFoldDB" id="A0A261UE99"/>
<evidence type="ECO:0000313" key="2">
    <source>
        <dbReference type="EMBL" id="OZI60256.1"/>
    </source>
</evidence>
<feature type="compositionally biased region" description="Low complexity" evidence="1">
    <location>
        <begin position="1"/>
        <end position="14"/>
    </location>
</feature>
<protein>
    <submittedName>
        <fullName evidence="2">Uncharacterized protein</fullName>
    </submittedName>
</protein>